<dbReference type="Gene3D" id="3.30.450.20">
    <property type="entry name" value="PAS domain"/>
    <property type="match status" value="1"/>
</dbReference>
<dbReference type="InterPro" id="IPR003594">
    <property type="entry name" value="HATPase_dom"/>
</dbReference>
<gene>
    <name evidence="10" type="ORF">SAMN06295970_11695</name>
</gene>
<evidence type="ECO:0000313" key="10">
    <source>
        <dbReference type="EMBL" id="SMP70809.1"/>
    </source>
</evidence>
<protein>
    <recommendedName>
        <fullName evidence="2">histidine kinase</fullName>
        <ecNumber evidence="2">2.7.13.3</ecNumber>
    </recommendedName>
</protein>
<dbReference type="SUPFAM" id="SSF55785">
    <property type="entry name" value="PYP-like sensor domain (PAS domain)"/>
    <property type="match status" value="1"/>
</dbReference>
<keyword evidence="5" id="KW-0547">Nucleotide-binding</keyword>
<dbReference type="InterPro" id="IPR036890">
    <property type="entry name" value="HATPase_C_sf"/>
</dbReference>
<dbReference type="InterPro" id="IPR035965">
    <property type="entry name" value="PAS-like_dom_sf"/>
</dbReference>
<keyword evidence="8" id="KW-0902">Two-component regulatory system</keyword>
<dbReference type="SUPFAM" id="SSF55874">
    <property type="entry name" value="ATPase domain of HSP90 chaperone/DNA topoisomerase II/histidine kinase"/>
    <property type="match status" value="1"/>
</dbReference>
<dbReference type="InterPro" id="IPR000014">
    <property type="entry name" value="PAS"/>
</dbReference>
<keyword evidence="3" id="KW-0597">Phosphoprotein</keyword>
<evidence type="ECO:0000256" key="1">
    <source>
        <dbReference type="ARBA" id="ARBA00000085"/>
    </source>
</evidence>
<dbReference type="EMBL" id="FXUL01000016">
    <property type="protein sequence ID" value="SMP70809.1"/>
    <property type="molecule type" value="Genomic_DNA"/>
</dbReference>
<dbReference type="PANTHER" id="PTHR24421">
    <property type="entry name" value="NITRATE/NITRITE SENSOR PROTEIN NARX-RELATED"/>
    <property type="match status" value="1"/>
</dbReference>
<evidence type="ECO:0000259" key="9">
    <source>
        <dbReference type="PROSITE" id="PS50112"/>
    </source>
</evidence>
<evidence type="ECO:0000256" key="3">
    <source>
        <dbReference type="ARBA" id="ARBA00022553"/>
    </source>
</evidence>
<reference evidence="10 11" key="1">
    <citation type="submission" date="2017-05" db="EMBL/GenBank/DDBJ databases">
        <authorList>
            <person name="Varghese N."/>
            <person name="Submissions S."/>
        </authorList>
    </citation>
    <scope>NUCLEOTIDE SEQUENCE [LARGE SCALE GENOMIC DNA]</scope>
    <source>
        <strain evidence="10 11">DSM 26001</strain>
    </source>
</reference>
<keyword evidence="11" id="KW-1185">Reference proteome</keyword>
<keyword evidence="6" id="KW-0418">Kinase</keyword>
<dbReference type="InterPro" id="IPR050482">
    <property type="entry name" value="Sensor_HK_TwoCompSys"/>
</dbReference>
<dbReference type="InterPro" id="IPR011712">
    <property type="entry name" value="Sig_transdc_His_kin_sub3_dim/P"/>
</dbReference>
<dbReference type="PROSITE" id="PS50112">
    <property type="entry name" value="PAS"/>
    <property type="match status" value="1"/>
</dbReference>
<keyword evidence="7" id="KW-0067">ATP-binding</keyword>
<comment type="caution">
    <text evidence="10">The sequence shown here is derived from an EMBL/GenBank/DDBJ whole genome shotgun (WGS) entry which is preliminary data.</text>
</comment>
<evidence type="ECO:0000256" key="4">
    <source>
        <dbReference type="ARBA" id="ARBA00022679"/>
    </source>
</evidence>
<feature type="domain" description="PAS" evidence="9">
    <location>
        <begin position="31"/>
        <end position="75"/>
    </location>
</feature>
<dbReference type="CDD" id="cd16917">
    <property type="entry name" value="HATPase_UhpB-NarQ-NarX-like"/>
    <property type="match status" value="1"/>
</dbReference>
<dbReference type="RefSeq" id="WP_283443865.1">
    <property type="nucleotide sequence ID" value="NZ_FXUL01000016.1"/>
</dbReference>
<comment type="catalytic activity">
    <reaction evidence="1">
        <text>ATP + protein L-histidine = ADP + protein N-phospho-L-histidine.</text>
        <dbReference type="EC" id="2.7.13.3"/>
    </reaction>
</comment>
<dbReference type="NCBIfam" id="TIGR00229">
    <property type="entry name" value="sensory_box"/>
    <property type="match status" value="1"/>
</dbReference>
<dbReference type="EC" id="2.7.13.3" evidence="2"/>
<evidence type="ECO:0000256" key="6">
    <source>
        <dbReference type="ARBA" id="ARBA00022777"/>
    </source>
</evidence>
<organism evidence="10 11">
    <name type="scientific">Noviherbaspirillum suwonense</name>
    <dbReference type="NCBI Taxonomy" id="1224511"/>
    <lineage>
        <taxon>Bacteria</taxon>
        <taxon>Pseudomonadati</taxon>
        <taxon>Pseudomonadota</taxon>
        <taxon>Betaproteobacteria</taxon>
        <taxon>Burkholderiales</taxon>
        <taxon>Oxalobacteraceae</taxon>
        <taxon>Noviherbaspirillum</taxon>
    </lineage>
</organism>
<dbReference type="Pfam" id="PF02518">
    <property type="entry name" value="HATPase_c"/>
    <property type="match status" value="1"/>
</dbReference>
<proteinExistence type="predicted"/>
<evidence type="ECO:0000256" key="5">
    <source>
        <dbReference type="ARBA" id="ARBA00022741"/>
    </source>
</evidence>
<dbReference type="Pfam" id="PF07730">
    <property type="entry name" value="HisKA_3"/>
    <property type="match status" value="1"/>
</dbReference>
<evidence type="ECO:0000256" key="2">
    <source>
        <dbReference type="ARBA" id="ARBA00012438"/>
    </source>
</evidence>
<evidence type="ECO:0000256" key="8">
    <source>
        <dbReference type="ARBA" id="ARBA00023012"/>
    </source>
</evidence>
<keyword evidence="4" id="KW-0808">Transferase</keyword>
<dbReference type="Pfam" id="PF00989">
    <property type="entry name" value="PAS"/>
    <property type="match status" value="1"/>
</dbReference>
<sequence>MTILDFQQRDQPAAPAEFGEANLTHLPAGADHAWLAALLRAAMDAVIISDSNMRMVLLNGEAQRLFGYRSTQLVGHGLGLLLAADACERMQQAAAGAACAARFRAEGKRADASRFEMELSLSSVACGDQAFLVASMREYGPATVAGRRRALSFHHAHELEKRRFSHELYNELGQCLSVLKLDLDWLEQSLHAGDQVSPGIERISNMQSLLDNAIMRTRTIASDLRPPLLDDFGLLAAVRWIAQAFEKRTGVRCEIDCDTDAIGGGDAVDSVVYRVVQECLLNVERHAHASHVQVSMRTDGKRLEVLIQDDGAGMPCGAERKPGCFGLVAMQDRIYTLGGNMDICSSAKRGSAIHVSLPIEPPVVQISSP</sequence>
<dbReference type="Gene3D" id="3.30.565.10">
    <property type="entry name" value="Histidine kinase-like ATPase, C-terminal domain"/>
    <property type="match status" value="1"/>
</dbReference>
<dbReference type="PANTHER" id="PTHR24421:SF10">
    <property type="entry name" value="NITRATE_NITRITE SENSOR PROTEIN NARQ"/>
    <property type="match status" value="1"/>
</dbReference>
<dbReference type="Proteomes" id="UP001158049">
    <property type="component" value="Unassembled WGS sequence"/>
</dbReference>
<dbReference type="InterPro" id="IPR013767">
    <property type="entry name" value="PAS_fold"/>
</dbReference>
<accession>A0ABY1QGR1</accession>
<dbReference type="SMART" id="SM00091">
    <property type="entry name" value="PAS"/>
    <property type="match status" value="1"/>
</dbReference>
<evidence type="ECO:0000256" key="7">
    <source>
        <dbReference type="ARBA" id="ARBA00022840"/>
    </source>
</evidence>
<evidence type="ECO:0000313" key="11">
    <source>
        <dbReference type="Proteomes" id="UP001158049"/>
    </source>
</evidence>
<name>A0ABY1QGR1_9BURK</name>